<reference evidence="8 9" key="1">
    <citation type="journal article" date="2014" name="BMC Genomics">
        <title>Comparison of environmental and isolate Sulfobacillus genomes reveals diverse carbon, sulfur, nitrogen, and hydrogen metabolisms.</title>
        <authorList>
            <person name="Justice N.B."/>
            <person name="Norman A."/>
            <person name="Brown C.T."/>
            <person name="Singh A."/>
            <person name="Thomas B.C."/>
            <person name="Banfield J.F."/>
        </authorList>
    </citation>
    <scope>NUCLEOTIDE SEQUENCE [LARGE SCALE GENOMIC DNA]</scope>
    <source>
        <strain evidence="8">AMDSBA4</strain>
    </source>
</reference>
<keyword evidence="4 6" id="KW-1133">Transmembrane helix</keyword>
<dbReference type="GO" id="GO:0022857">
    <property type="term" value="F:transmembrane transporter activity"/>
    <property type="evidence" value="ECO:0007669"/>
    <property type="project" value="InterPro"/>
</dbReference>
<dbReference type="AlphaFoldDB" id="A0A2T2XDD2"/>
<evidence type="ECO:0000256" key="1">
    <source>
        <dbReference type="ARBA" id="ARBA00004651"/>
    </source>
</evidence>
<name>A0A2T2XDD2_9FIRM</name>
<dbReference type="EMBL" id="PXYW01000038">
    <property type="protein sequence ID" value="PSR32521.1"/>
    <property type="molecule type" value="Genomic_DNA"/>
</dbReference>
<feature type="transmembrane region" description="Helical" evidence="6">
    <location>
        <begin position="293"/>
        <end position="318"/>
    </location>
</feature>
<dbReference type="Pfam" id="PF07690">
    <property type="entry name" value="MFS_1"/>
    <property type="match status" value="1"/>
</dbReference>
<evidence type="ECO:0000259" key="7">
    <source>
        <dbReference type="PROSITE" id="PS50850"/>
    </source>
</evidence>
<evidence type="ECO:0000313" key="9">
    <source>
        <dbReference type="Proteomes" id="UP000242972"/>
    </source>
</evidence>
<protein>
    <submittedName>
        <fullName evidence="8">MFS transporter</fullName>
    </submittedName>
</protein>
<feature type="transmembrane region" description="Helical" evidence="6">
    <location>
        <begin position="470"/>
        <end position="490"/>
    </location>
</feature>
<dbReference type="InterPro" id="IPR036259">
    <property type="entry name" value="MFS_trans_sf"/>
</dbReference>
<proteinExistence type="predicted"/>
<feature type="transmembrane region" description="Helical" evidence="6">
    <location>
        <begin position="532"/>
        <end position="552"/>
    </location>
</feature>
<evidence type="ECO:0000313" key="8">
    <source>
        <dbReference type="EMBL" id="PSR32521.1"/>
    </source>
</evidence>
<dbReference type="SUPFAM" id="SSF103473">
    <property type="entry name" value="MFS general substrate transporter"/>
    <property type="match status" value="2"/>
</dbReference>
<feature type="transmembrane region" description="Helical" evidence="6">
    <location>
        <begin position="361"/>
        <end position="378"/>
    </location>
</feature>
<sequence>MGGGIVPNRGHVAYKWIALSNTTLGILMAAINGTSVIIALPAIFRGIHVNPLASGQTGLLLWVLMGFNVATTILLVSFGRLSDSYGRVRLYNAGFAVFTLGSLLLSVTWGHGVAGEWQLIIFRFVQGIGGAFLFANSAAILTDAFPANERGFALGLNQVAGIGGAVIGIVLGGVMAAIDWRWVFLINVPFGLIGTVWAYVALKELDRNRPPLRLDWIGNITFAVGLLGVLLGLTYSIQPYGTHATGWHSPFVLTSLIAGIVLLIVFVIGELYIKDPMFNMRLFKNQAFSAGNVAGLLAAIARGGLQFMLIIWLQGIWLPLHGVSFVNTPLQAGIDTLPQMVGFLLAGPISGRLSDRFGARWFGFAGMLVAGLGFFWLTTLPADFHYWVFAGAIFLLGCGMGLFASPNSAAIMNSVPARYRGAASGMRSTFMNAGMMLSMGIFFTMVITGLNTRLPQALSKGLLAYHLPTSLVAGIAHLPPIAALFAALLGYNPLKTFLPAAVLHALPAASRAALVGRAYFPHLIAKPFMDALRTVFVFSLVISLIAAIASLLRGPQYVYQEEDTSSTLAAKTQRRYIAIALIGIYASRHNLLKNSSRAEAQDILEKSMKLLLMSADPHRFGNGSTSSVLKGGSTAR</sequence>
<dbReference type="PROSITE" id="PS50850">
    <property type="entry name" value="MFS"/>
    <property type="match status" value="1"/>
</dbReference>
<dbReference type="InterPro" id="IPR011701">
    <property type="entry name" value="MFS"/>
</dbReference>
<comment type="subcellular location">
    <subcellularLocation>
        <location evidence="1">Cell membrane</location>
        <topology evidence="1">Multi-pass membrane protein</topology>
    </subcellularLocation>
</comment>
<evidence type="ECO:0000256" key="6">
    <source>
        <dbReference type="SAM" id="Phobius"/>
    </source>
</evidence>
<dbReference type="PANTHER" id="PTHR23501:SF5">
    <property type="entry name" value="TRANSPORT PROTEIN"/>
    <property type="match status" value="1"/>
</dbReference>
<feature type="transmembrane region" description="Helical" evidence="6">
    <location>
        <begin position="154"/>
        <end position="176"/>
    </location>
</feature>
<feature type="transmembrane region" description="Helical" evidence="6">
    <location>
        <begin position="90"/>
        <end position="109"/>
    </location>
</feature>
<feature type="transmembrane region" description="Helical" evidence="6">
    <location>
        <begin position="330"/>
        <end position="349"/>
    </location>
</feature>
<dbReference type="Gene3D" id="1.20.1250.20">
    <property type="entry name" value="MFS general substrate transporter like domains"/>
    <property type="match status" value="2"/>
</dbReference>
<gene>
    <name evidence="8" type="ORF">C7B46_13955</name>
</gene>
<evidence type="ECO:0000256" key="5">
    <source>
        <dbReference type="ARBA" id="ARBA00023136"/>
    </source>
</evidence>
<feature type="transmembrane region" description="Helical" evidence="6">
    <location>
        <begin position="59"/>
        <end position="78"/>
    </location>
</feature>
<evidence type="ECO:0000256" key="3">
    <source>
        <dbReference type="ARBA" id="ARBA00022692"/>
    </source>
</evidence>
<feature type="transmembrane region" description="Helical" evidence="6">
    <location>
        <begin position="24"/>
        <end position="47"/>
    </location>
</feature>
<feature type="transmembrane region" description="Helical" evidence="6">
    <location>
        <begin position="182"/>
        <end position="202"/>
    </location>
</feature>
<feature type="transmembrane region" description="Helical" evidence="6">
    <location>
        <begin position="121"/>
        <end position="142"/>
    </location>
</feature>
<feature type="transmembrane region" description="Helical" evidence="6">
    <location>
        <begin position="214"/>
        <end position="237"/>
    </location>
</feature>
<dbReference type="CDD" id="cd17321">
    <property type="entry name" value="MFS_MMR_MDR_like"/>
    <property type="match status" value="1"/>
</dbReference>
<keyword evidence="3 6" id="KW-0812">Transmembrane</keyword>
<dbReference type="PANTHER" id="PTHR23501">
    <property type="entry name" value="MAJOR FACILITATOR SUPERFAMILY"/>
    <property type="match status" value="1"/>
</dbReference>
<feature type="transmembrane region" description="Helical" evidence="6">
    <location>
        <begin position="249"/>
        <end position="273"/>
    </location>
</feature>
<keyword evidence="5 6" id="KW-0472">Membrane</keyword>
<feature type="transmembrane region" description="Helical" evidence="6">
    <location>
        <begin position="384"/>
        <end position="404"/>
    </location>
</feature>
<feature type="domain" description="Major facilitator superfamily (MFS) profile" evidence="7">
    <location>
        <begin position="18"/>
        <end position="494"/>
    </location>
</feature>
<dbReference type="GO" id="GO:0005886">
    <property type="term" value="C:plasma membrane"/>
    <property type="evidence" value="ECO:0007669"/>
    <property type="project" value="UniProtKB-SubCell"/>
</dbReference>
<dbReference type="InterPro" id="IPR020846">
    <property type="entry name" value="MFS_dom"/>
</dbReference>
<feature type="transmembrane region" description="Helical" evidence="6">
    <location>
        <begin position="430"/>
        <end position="450"/>
    </location>
</feature>
<organism evidence="8 9">
    <name type="scientific">Sulfobacillus benefaciens</name>
    <dbReference type="NCBI Taxonomy" id="453960"/>
    <lineage>
        <taxon>Bacteria</taxon>
        <taxon>Bacillati</taxon>
        <taxon>Bacillota</taxon>
        <taxon>Clostridia</taxon>
        <taxon>Eubacteriales</taxon>
        <taxon>Clostridiales Family XVII. Incertae Sedis</taxon>
        <taxon>Sulfobacillus</taxon>
    </lineage>
</organism>
<dbReference type="Proteomes" id="UP000242972">
    <property type="component" value="Unassembled WGS sequence"/>
</dbReference>
<comment type="caution">
    <text evidence="8">The sequence shown here is derived from an EMBL/GenBank/DDBJ whole genome shotgun (WGS) entry which is preliminary data.</text>
</comment>
<evidence type="ECO:0000256" key="4">
    <source>
        <dbReference type="ARBA" id="ARBA00022989"/>
    </source>
</evidence>
<accession>A0A2T2XDD2</accession>
<evidence type="ECO:0000256" key="2">
    <source>
        <dbReference type="ARBA" id="ARBA00022448"/>
    </source>
</evidence>
<feature type="transmembrane region" description="Helical" evidence="6">
    <location>
        <begin position="497"/>
        <end position="520"/>
    </location>
</feature>
<keyword evidence="2" id="KW-0813">Transport</keyword>